<accession>A0AAV4N8C8</accession>
<protein>
    <submittedName>
        <fullName evidence="1">Uncharacterized protein</fullName>
    </submittedName>
</protein>
<sequence length="44" mass="5036">GHWGVSWNSFTVKTTSKRVARLRVAKGEIIRPIQRIYPLELSSP</sequence>
<name>A0AAV4N8C8_CAEEX</name>
<evidence type="ECO:0000313" key="1">
    <source>
        <dbReference type="EMBL" id="GIX80271.1"/>
    </source>
</evidence>
<proteinExistence type="predicted"/>
<keyword evidence="2" id="KW-1185">Reference proteome</keyword>
<comment type="caution">
    <text evidence="1">The sequence shown here is derived from an EMBL/GenBank/DDBJ whole genome shotgun (WGS) entry which is preliminary data.</text>
</comment>
<feature type="non-terminal residue" evidence="1">
    <location>
        <position position="1"/>
    </location>
</feature>
<dbReference type="AlphaFoldDB" id="A0AAV4N8C8"/>
<dbReference type="EMBL" id="BPLR01020580">
    <property type="protein sequence ID" value="GIX80271.1"/>
    <property type="molecule type" value="Genomic_DNA"/>
</dbReference>
<dbReference type="Proteomes" id="UP001054945">
    <property type="component" value="Unassembled WGS sequence"/>
</dbReference>
<organism evidence="1 2">
    <name type="scientific">Caerostris extrusa</name>
    <name type="common">Bark spider</name>
    <name type="synonym">Caerostris bankana</name>
    <dbReference type="NCBI Taxonomy" id="172846"/>
    <lineage>
        <taxon>Eukaryota</taxon>
        <taxon>Metazoa</taxon>
        <taxon>Ecdysozoa</taxon>
        <taxon>Arthropoda</taxon>
        <taxon>Chelicerata</taxon>
        <taxon>Arachnida</taxon>
        <taxon>Araneae</taxon>
        <taxon>Araneomorphae</taxon>
        <taxon>Entelegynae</taxon>
        <taxon>Araneoidea</taxon>
        <taxon>Araneidae</taxon>
        <taxon>Caerostris</taxon>
    </lineage>
</organism>
<gene>
    <name evidence="1" type="ORF">CEXT_331291</name>
</gene>
<reference evidence="1 2" key="1">
    <citation type="submission" date="2021-06" db="EMBL/GenBank/DDBJ databases">
        <title>Caerostris extrusa draft genome.</title>
        <authorList>
            <person name="Kono N."/>
            <person name="Arakawa K."/>
        </authorList>
    </citation>
    <scope>NUCLEOTIDE SEQUENCE [LARGE SCALE GENOMIC DNA]</scope>
</reference>
<evidence type="ECO:0000313" key="2">
    <source>
        <dbReference type="Proteomes" id="UP001054945"/>
    </source>
</evidence>